<dbReference type="InterPro" id="IPR016181">
    <property type="entry name" value="Acyl_CoA_acyltransferase"/>
</dbReference>
<dbReference type="PANTHER" id="PTHR39173">
    <property type="entry name" value="ACETYLTRANSFERASE"/>
    <property type="match status" value="1"/>
</dbReference>
<organism evidence="2 3">
    <name type="scientific">Lacrimispora amygdalina</name>
    <dbReference type="NCBI Taxonomy" id="253257"/>
    <lineage>
        <taxon>Bacteria</taxon>
        <taxon>Bacillati</taxon>
        <taxon>Bacillota</taxon>
        <taxon>Clostridia</taxon>
        <taxon>Lachnospirales</taxon>
        <taxon>Lachnospiraceae</taxon>
        <taxon>Lacrimispora</taxon>
    </lineage>
</organism>
<dbReference type="Proteomes" id="UP000260680">
    <property type="component" value="Unassembled WGS sequence"/>
</dbReference>
<evidence type="ECO:0000313" key="3">
    <source>
        <dbReference type="Proteomes" id="UP000260680"/>
    </source>
</evidence>
<feature type="domain" description="N-acetyltransferase" evidence="1">
    <location>
        <begin position="10"/>
        <end position="182"/>
    </location>
</feature>
<dbReference type="AlphaFoldDB" id="A0A3E2N8G5"/>
<dbReference type="OrthoDB" id="9797989at2"/>
<evidence type="ECO:0000259" key="1">
    <source>
        <dbReference type="PROSITE" id="PS51186"/>
    </source>
</evidence>
<dbReference type="GO" id="GO:0016747">
    <property type="term" value="F:acyltransferase activity, transferring groups other than amino-acyl groups"/>
    <property type="evidence" value="ECO:0007669"/>
    <property type="project" value="InterPro"/>
</dbReference>
<evidence type="ECO:0000313" key="2">
    <source>
        <dbReference type="EMBL" id="RFZ77286.1"/>
    </source>
</evidence>
<dbReference type="RefSeq" id="WP_117418556.1">
    <property type="nucleotide sequence ID" value="NZ_QOHO01000064.1"/>
</dbReference>
<dbReference type="EMBL" id="QOHO01000064">
    <property type="protein sequence ID" value="RFZ77286.1"/>
    <property type="molecule type" value="Genomic_DNA"/>
</dbReference>
<gene>
    <name evidence="2" type="ORF">DS742_19015</name>
</gene>
<protein>
    <submittedName>
        <fullName evidence="2">GNAT family acetyltransferase</fullName>
    </submittedName>
</protein>
<proteinExistence type="predicted"/>
<dbReference type="Pfam" id="PF13302">
    <property type="entry name" value="Acetyltransf_3"/>
    <property type="match status" value="1"/>
</dbReference>
<dbReference type="PROSITE" id="PS51186">
    <property type="entry name" value="GNAT"/>
    <property type="match status" value="1"/>
</dbReference>
<name>A0A3E2N8G5_9FIRM</name>
<dbReference type="PANTHER" id="PTHR39173:SF1">
    <property type="entry name" value="ACETYLTRANSFERASE"/>
    <property type="match status" value="1"/>
</dbReference>
<accession>A0A3E2N8G5</accession>
<sequence length="184" mass="21148">MDLKESDEKPDILLVRPTIELKEKAIDYRKEHFNFGEQIINGSELFDKTESYEDWLKSVIDNSNPNTVNPNWVVTDTFFAIDNKAKNIVGIIDLRHTLNDFLMNFGNCGYSVRPTFRRKGIATEMLKQLLVIAKEAGLSELHLSVEQDNIPSIKTIKKNGGVYERSFEYEGKTADIYKIKIETL</sequence>
<dbReference type="InterPro" id="IPR000182">
    <property type="entry name" value="GNAT_dom"/>
</dbReference>
<dbReference type="CDD" id="cd04301">
    <property type="entry name" value="NAT_SF"/>
    <property type="match status" value="1"/>
</dbReference>
<comment type="caution">
    <text evidence="2">The sequence shown here is derived from an EMBL/GenBank/DDBJ whole genome shotgun (WGS) entry which is preliminary data.</text>
</comment>
<dbReference type="SUPFAM" id="SSF55729">
    <property type="entry name" value="Acyl-CoA N-acyltransferases (Nat)"/>
    <property type="match status" value="1"/>
</dbReference>
<reference evidence="2 3" key="1">
    <citation type="submission" date="2018-07" db="EMBL/GenBank/DDBJ databases">
        <title>New species, Clostridium PI-S10-A1B.</title>
        <authorList>
            <person name="Krishna G."/>
            <person name="Summeta K."/>
            <person name="Shikha S."/>
            <person name="Prabhu P.B."/>
            <person name="Suresh K."/>
        </authorList>
    </citation>
    <scope>NUCLEOTIDE SEQUENCE [LARGE SCALE GENOMIC DNA]</scope>
    <source>
        <strain evidence="2 3">PI-S10-A1B</strain>
    </source>
</reference>
<dbReference type="Gene3D" id="3.40.630.30">
    <property type="match status" value="1"/>
</dbReference>